<dbReference type="AlphaFoldDB" id="A0A1G7JRN2"/>
<dbReference type="RefSeq" id="WP_093145530.1">
    <property type="nucleotide sequence ID" value="NZ_BMWO01000031.1"/>
</dbReference>
<keyword evidence="3" id="KW-1185">Reference proteome</keyword>
<reference evidence="2 3" key="1">
    <citation type="submission" date="2016-10" db="EMBL/GenBank/DDBJ databases">
        <authorList>
            <person name="de Groot N.N."/>
        </authorList>
    </citation>
    <scope>NUCLEOTIDE SEQUENCE [LARGE SCALE GENOMIC DNA]</scope>
    <source>
        <strain evidence="2 3">DSM 16195</strain>
    </source>
</reference>
<name>A0A1G7JRN2_9FLAO</name>
<sequence length="143" mass="17216">MNIKFKKWRIAILTLLVLIFSFWFYIHHYDILFDSKSTVTFKAINKETNEAIQNAEIEISRIEKPWYFMWQMHKILNGNTNELGEFSLEISESKRYSVEMSKEYKKRFITDDQTYIGGIEFEGRDVTDEEIIIIQCSKRIKMH</sequence>
<protein>
    <submittedName>
        <fullName evidence="2">Uncharacterized protein</fullName>
    </submittedName>
</protein>
<evidence type="ECO:0000256" key="1">
    <source>
        <dbReference type="SAM" id="Phobius"/>
    </source>
</evidence>
<gene>
    <name evidence="2" type="ORF">SAMN05421855_1261</name>
</gene>
<dbReference type="EMBL" id="FNBA01000026">
    <property type="protein sequence ID" value="SDF27573.1"/>
    <property type="molecule type" value="Genomic_DNA"/>
</dbReference>
<accession>A0A1G7JRN2</accession>
<dbReference type="OrthoDB" id="9945314at2"/>
<keyword evidence="1" id="KW-0812">Transmembrane</keyword>
<dbReference type="Proteomes" id="UP000199321">
    <property type="component" value="Unassembled WGS sequence"/>
</dbReference>
<evidence type="ECO:0000313" key="3">
    <source>
        <dbReference type="Proteomes" id="UP000199321"/>
    </source>
</evidence>
<feature type="transmembrane region" description="Helical" evidence="1">
    <location>
        <begin position="7"/>
        <end position="26"/>
    </location>
</feature>
<organism evidence="2 3">
    <name type="scientific">Ulvibacter litoralis</name>
    <dbReference type="NCBI Taxonomy" id="227084"/>
    <lineage>
        <taxon>Bacteria</taxon>
        <taxon>Pseudomonadati</taxon>
        <taxon>Bacteroidota</taxon>
        <taxon>Flavobacteriia</taxon>
        <taxon>Flavobacteriales</taxon>
        <taxon>Flavobacteriaceae</taxon>
        <taxon>Ulvibacter</taxon>
    </lineage>
</organism>
<evidence type="ECO:0000313" key="2">
    <source>
        <dbReference type="EMBL" id="SDF27573.1"/>
    </source>
</evidence>
<keyword evidence="1" id="KW-0472">Membrane</keyword>
<proteinExistence type="predicted"/>
<keyword evidence="1" id="KW-1133">Transmembrane helix</keyword>